<protein>
    <submittedName>
        <fullName evidence="1">Uncharacterized protein</fullName>
    </submittedName>
</protein>
<dbReference type="EMBL" id="JAUJYN010000010">
    <property type="protein sequence ID" value="KAK1261716.1"/>
    <property type="molecule type" value="Genomic_DNA"/>
</dbReference>
<accession>A0AAV9AC71</accession>
<organism evidence="1 2">
    <name type="scientific">Acorus gramineus</name>
    <name type="common">Dwarf sweet flag</name>
    <dbReference type="NCBI Taxonomy" id="55184"/>
    <lineage>
        <taxon>Eukaryota</taxon>
        <taxon>Viridiplantae</taxon>
        <taxon>Streptophyta</taxon>
        <taxon>Embryophyta</taxon>
        <taxon>Tracheophyta</taxon>
        <taxon>Spermatophyta</taxon>
        <taxon>Magnoliopsida</taxon>
        <taxon>Liliopsida</taxon>
        <taxon>Acoraceae</taxon>
        <taxon>Acorus</taxon>
    </lineage>
</organism>
<reference evidence="1" key="1">
    <citation type="journal article" date="2023" name="Nat. Commun.">
        <title>Diploid and tetraploid genomes of Acorus and the evolution of monocots.</title>
        <authorList>
            <person name="Ma L."/>
            <person name="Liu K.W."/>
            <person name="Li Z."/>
            <person name="Hsiao Y.Y."/>
            <person name="Qi Y."/>
            <person name="Fu T."/>
            <person name="Tang G.D."/>
            <person name="Zhang D."/>
            <person name="Sun W.H."/>
            <person name="Liu D.K."/>
            <person name="Li Y."/>
            <person name="Chen G.Z."/>
            <person name="Liu X.D."/>
            <person name="Liao X.Y."/>
            <person name="Jiang Y.T."/>
            <person name="Yu X."/>
            <person name="Hao Y."/>
            <person name="Huang J."/>
            <person name="Zhao X.W."/>
            <person name="Ke S."/>
            <person name="Chen Y.Y."/>
            <person name="Wu W.L."/>
            <person name="Hsu J.L."/>
            <person name="Lin Y.F."/>
            <person name="Huang M.D."/>
            <person name="Li C.Y."/>
            <person name="Huang L."/>
            <person name="Wang Z.W."/>
            <person name="Zhao X."/>
            <person name="Zhong W.Y."/>
            <person name="Peng D.H."/>
            <person name="Ahmad S."/>
            <person name="Lan S."/>
            <person name="Zhang J.S."/>
            <person name="Tsai W.C."/>
            <person name="Van de Peer Y."/>
            <person name="Liu Z.J."/>
        </authorList>
    </citation>
    <scope>NUCLEOTIDE SEQUENCE</scope>
    <source>
        <strain evidence="1">SCP</strain>
    </source>
</reference>
<gene>
    <name evidence="1" type="ORF">QJS04_geneDACA011585</name>
</gene>
<keyword evidence="2" id="KW-1185">Reference proteome</keyword>
<evidence type="ECO:0000313" key="2">
    <source>
        <dbReference type="Proteomes" id="UP001179952"/>
    </source>
</evidence>
<sequence length="62" mass="7245">MFLKVWQISPINEQEFLCYPSSIVNILSCDSRFFACLHLDLSPSRGKNVESLRSLIEWKIKL</sequence>
<comment type="caution">
    <text evidence="1">The sequence shown here is derived from an EMBL/GenBank/DDBJ whole genome shotgun (WGS) entry which is preliminary data.</text>
</comment>
<dbReference type="Proteomes" id="UP001179952">
    <property type="component" value="Unassembled WGS sequence"/>
</dbReference>
<proteinExistence type="predicted"/>
<name>A0AAV9AC71_ACOGR</name>
<evidence type="ECO:0000313" key="1">
    <source>
        <dbReference type="EMBL" id="KAK1261716.1"/>
    </source>
</evidence>
<dbReference type="AlphaFoldDB" id="A0AAV9AC71"/>
<reference evidence="1" key="2">
    <citation type="submission" date="2023-06" db="EMBL/GenBank/DDBJ databases">
        <authorList>
            <person name="Ma L."/>
            <person name="Liu K.-W."/>
            <person name="Li Z."/>
            <person name="Hsiao Y.-Y."/>
            <person name="Qi Y."/>
            <person name="Fu T."/>
            <person name="Tang G."/>
            <person name="Zhang D."/>
            <person name="Sun W.-H."/>
            <person name="Liu D.-K."/>
            <person name="Li Y."/>
            <person name="Chen G.-Z."/>
            <person name="Liu X.-D."/>
            <person name="Liao X.-Y."/>
            <person name="Jiang Y.-T."/>
            <person name="Yu X."/>
            <person name="Hao Y."/>
            <person name="Huang J."/>
            <person name="Zhao X.-W."/>
            <person name="Ke S."/>
            <person name="Chen Y.-Y."/>
            <person name="Wu W.-L."/>
            <person name="Hsu J.-L."/>
            <person name="Lin Y.-F."/>
            <person name="Huang M.-D."/>
            <person name="Li C.-Y."/>
            <person name="Huang L."/>
            <person name="Wang Z.-W."/>
            <person name="Zhao X."/>
            <person name="Zhong W.-Y."/>
            <person name="Peng D.-H."/>
            <person name="Ahmad S."/>
            <person name="Lan S."/>
            <person name="Zhang J.-S."/>
            <person name="Tsai W.-C."/>
            <person name="Van De Peer Y."/>
            <person name="Liu Z.-J."/>
        </authorList>
    </citation>
    <scope>NUCLEOTIDE SEQUENCE</scope>
    <source>
        <strain evidence="1">SCP</strain>
        <tissue evidence="1">Leaves</tissue>
    </source>
</reference>